<evidence type="ECO:0000256" key="6">
    <source>
        <dbReference type="SAM" id="Phobius"/>
    </source>
</evidence>
<feature type="transmembrane region" description="Helical" evidence="6">
    <location>
        <begin position="175"/>
        <end position="193"/>
    </location>
</feature>
<dbReference type="Pfam" id="PF09335">
    <property type="entry name" value="VTT_dom"/>
    <property type="match status" value="1"/>
</dbReference>
<comment type="subcellular location">
    <subcellularLocation>
        <location evidence="1">Cell membrane</location>
        <topology evidence="1">Multi-pass membrane protein</topology>
    </subcellularLocation>
</comment>
<reference evidence="8 9" key="1">
    <citation type="submission" date="2018-05" db="EMBL/GenBank/DDBJ databases">
        <title>The draft genome of strain NS-104.</title>
        <authorList>
            <person name="Hang P."/>
            <person name="Jiang J."/>
        </authorList>
    </citation>
    <scope>NUCLEOTIDE SEQUENCE [LARGE SCALE GENOMIC DNA]</scope>
    <source>
        <strain evidence="8 9">NS-104</strain>
    </source>
</reference>
<evidence type="ECO:0000256" key="4">
    <source>
        <dbReference type="ARBA" id="ARBA00022989"/>
    </source>
</evidence>
<proteinExistence type="predicted"/>
<dbReference type="Proteomes" id="UP000245252">
    <property type="component" value="Unassembled WGS sequence"/>
</dbReference>
<dbReference type="PANTHER" id="PTHR42709:SF6">
    <property type="entry name" value="UNDECAPRENYL PHOSPHATE TRANSPORTER A"/>
    <property type="match status" value="1"/>
</dbReference>
<name>A0A2U2DIB4_9HYPH</name>
<keyword evidence="2" id="KW-1003">Cell membrane</keyword>
<evidence type="ECO:0000256" key="3">
    <source>
        <dbReference type="ARBA" id="ARBA00022692"/>
    </source>
</evidence>
<sequence length="200" mass="21793">MEAFVESMMQKLGPVGIGLLMFLENVFPPIPSELIMPLAGYLATRGDMNIAIVVIAGTLGSLVGTLPWYYLGKRLGHDGVRRFASRHGRWLTMHPSDVDAASERFKRHGDASVLVGRLIPTVRTLISVPAGVANMPLGRFLLFSTVGTFVWTTALAMAGYLLGQAYETVSDYIDPISTAVLVGLVGVYVYRVATFKEERT</sequence>
<evidence type="ECO:0000313" key="8">
    <source>
        <dbReference type="EMBL" id="PWE53032.1"/>
    </source>
</evidence>
<dbReference type="EMBL" id="QFBC01000019">
    <property type="protein sequence ID" value="PWE53032.1"/>
    <property type="molecule type" value="Genomic_DNA"/>
</dbReference>
<dbReference type="InterPro" id="IPR051311">
    <property type="entry name" value="DedA_domain"/>
</dbReference>
<dbReference type="AlphaFoldDB" id="A0A2U2DIB4"/>
<accession>A0A2U2DIB4</accession>
<dbReference type="PANTHER" id="PTHR42709">
    <property type="entry name" value="ALKALINE PHOSPHATASE LIKE PROTEIN"/>
    <property type="match status" value="1"/>
</dbReference>
<feature type="transmembrane region" description="Helical" evidence="6">
    <location>
        <begin position="50"/>
        <end position="71"/>
    </location>
</feature>
<evidence type="ECO:0000313" key="9">
    <source>
        <dbReference type="Proteomes" id="UP000245252"/>
    </source>
</evidence>
<keyword evidence="3 6" id="KW-0812">Transmembrane</keyword>
<dbReference type="InterPro" id="IPR032816">
    <property type="entry name" value="VTT_dom"/>
</dbReference>
<feature type="transmembrane region" description="Helical" evidence="6">
    <location>
        <begin position="140"/>
        <end position="163"/>
    </location>
</feature>
<keyword evidence="9" id="KW-1185">Reference proteome</keyword>
<evidence type="ECO:0000256" key="1">
    <source>
        <dbReference type="ARBA" id="ARBA00004651"/>
    </source>
</evidence>
<evidence type="ECO:0000256" key="2">
    <source>
        <dbReference type="ARBA" id="ARBA00022475"/>
    </source>
</evidence>
<dbReference type="OrthoDB" id="9813426at2"/>
<comment type="caution">
    <text evidence="8">The sequence shown here is derived from an EMBL/GenBank/DDBJ whole genome shotgun (WGS) entry which is preliminary data.</text>
</comment>
<dbReference type="GO" id="GO:0005886">
    <property type="term" value="C:plasma membrane"/>
    <property type="evidence" value="ECO:0007669"/>
    <property type="project" value="UniProtKB-SubCell"/>
</dbReference>
<evidence type="ECO:0000256" key="5">
    <source>
        <dbReference type="ARBA" id="ARBA00023136"/>
    </source>
</evidence>
<organism evidence="8 9">
    <name type="scientific">Metarhizobium album</name>
    <dbReference type="NCBI Taxonomy" id="2182425"/>
    <lineage>
        <taxon>Bacteria</taxon>
        <taxon>Pseudomonadati</taxon>
        <taxon>Pseudomonadota</taxon>
        <taxon>Alphaproteobacteria</taxon>
        <taxon>Hyphomicrobiales</taxon>
        <taxon>Rhizobiaceae</taxon>
        <taxon>Metarhizobium</taxon>
    </lineage>
</organism>
<feature type="domain" description="VTT" evidence="7">
    <location>
        <begin position="30"/>
        <end position="160"/>
    </location>
</feature>
<protein>
    <submittedName>
        <fullName evidence="8">DedA family protein</fullName>
    </submittedName>
</protein>
<evidence type="ECO:0000259" key="7">
    <source>
        <dbReference type="Pfam" id="PF09335"/>
    </source>
</evidence>
<keyword evidence="5 6" id="KW-0472">Membrane</keyword>
<keyword evidence="4 6" id="KW-1133">Transmembrane helix</keyword>
<feature type="transmembrane region" description="Helical" evidence="6">
    <location>
        <begin position="12"/>
        <end position="30"/>
    </location>
</feature>
<gene>
    <name evidence="8" type="ORF">DEM27_28105</name>
</gene>